<feature type="coiled-coil region" evidence="2">
    <location>
        <begin position="42"/>
        <end position="72"/>
    </location>
</feature>
<feature type="transmembrane region" description="Helical" evidence="3">
    <location>
        <begin position="6"/>
        <end position="27"/>
    </location>
</feature>
<keyword evidence="3" id="KW-0472">Membrane</keyword>
<comment type="caution">
    <text evidence="4">The sequence shown here is derived from an EMBL/GenBank/DDBJ whole genome shotgun (WGS) entry which is preliminary data.</text>
</comment>
<dbReference type="AlphaFoldDB" id="A0A917G3A9"/>
<reference evidence="4" key="2">
    <citation type="submission" date="2020-09" db="EMBL/GenBank/DDBJ databases">
        <authorList>
            <person name="Sun Q."/>
            <person name="Zhou Y."/>
        </authorList>
    </citation>
    <scope>NUCLEOTIDE SEQUENCE</scope>
    <source>
        <strain evidence="4">CGMCC 1.15760</strain>
    </source>
</reference>
<organism evidence="4 5">
    <name type="scientific">Lysinibacillus alkalisoli</name>
    <dbReference type="NCBI Taxonomy" id="1911548"/>
    <lineage>
        <taxon>Bacteria</taxon>
        <taxon>Bacillati</taxon>
        <taxon>Bacillota</taxon>
        <taxon>Bacilli</taxon>
        <taxon>Bacillales</taxon>
        <taxon>Bacillaceae</taxon>
        <taxon>Lysinibacillus</taxon>
    </lineage>
</organism>
<evidence type="ECO:0000313" key="4">
    <source>
        <dbReference type="EMBL" id="GGG21033.1"/>
    </source>
</evidence>
<gene>
    <name evidence="4" type="primary">ylxX</name>
    <name evidence="4" type="ORF">GCM10007425_14360</name>
</gene>
<dbReference type="EMBL" id="BMJT01000004">
    <property type="protein sequence ID" value="GGG21033.1"/>
    <property type="molecule type" value="Genomic_DNA"/>
</dbReference>
<dbReference type="Pfam" id="PF05949">
    <property type="entry name" value="DUF881"/>
    <property type="match status" value="1"/>
</dbReference>
<evidence type="ECO:0000256" key="2">
    <source>
        <dbReference type="SAM" id="Coils"/>
    </source>
</evidence>
<protein>
    <submittedName>
        <fullName evidence="4">UPF0749 protein YlxX</fullName>
    </submittedName>
</protein>
<proteinExistence type="inferred from homology"/>
<dbReference type="Gene3D" id="3.30.70.1880">
    <property type="entry name" value="Protein of unknown function DUF881"/>
    <property type="match status" value="1"/>
</dbReference>
<comment type="similarity">
    <text evidence="1">Belongs to the UPF0749 family.</text>
</comment>
<dbReference type="InterPro" id="IPR010273">
    <property type="entry name" value="DUF881"/>
</dbReference>
<keyword evidence="5" id="KW-1185">Reference proteome</keyword>
<evidence type="ECO:0000313" key="5">
    <source>
        <dbReference type="Proteomes" id="UP000616608"/>
    </source>
</evidence>
<name>A0A917G3A9_9BACI</name>
<evidence type="ECO:0000256" key="3">
    <source>
        <dbReference type="SAM" id="Phobius"/>
    </source>
</evidence>
<keyword evidence="3" id="KW-0812">Transmembrane</keyword>
<dbReference type="Proteomes" id="UP000616608">
    <property type="component" value="Unassembled WGS sequence"/>
</dbReference>
<keyword evidence="3" id="KW-1133">Transmembrane helix</keyword>
<dbReference type="PANTHER" id="PTHR37313:SF2">
    <property type="entry name" value="UPF0749 PROTEIN YLXX"/>
    <property type="match status" value="1"/>
</dbReference>
<sequence>MKKNYYTRITIILFIIGLMMTVLYNTVSDPKERDTRDVWAIREELAEEKKRHSDLLEEIRTLNEVMKRYEEITQSTPEVVLKQTIEELETKVGLRRYEGPGLTLTIMPSNEAKATGKPLKPIPPGLLIQLTNQLYEYKAIAIEIDNKRLTQNSAIRDVNGKTSINSEAITMPPFDIKVATTTIEDASKLQSQLLGSSIVDYFYLDDLLLKVEEVQANIQLSPSEQPFQIKYLQEVNERD</sequence>
<accession>A0A917G3A9</accession>
<evidence type="ECO:0000256" key="1">
    <source>
        <dbReference type="ARBA" id="ARBA00009108"/>
    </source>
</evidence>
<keyword evidence="2" id="KW-0175">Coiled coil</keyword>
<dbReference type="PANTHER" id="PTHR37313">
    <property type="entry name" value="UPF0749 PROTEIN RV1825"/>
    <property type="match status" value="1"/>
</dbReference>
<reference evidence="4" key="1">
    <citation type="journal article" date="2014" name="Int. J. Syst. Evol. Microbiol.">
        <title>Complete genome sequence of Corynebacterium casei LMG S-19264T (=DSM 44701T), isolated from a smear-ripened cheese.</title>
        <authorList>
            <consortium name="US DOE Joint Genome Institute (JGI-PGF)"/>
            <person name="Walter F."/>
            <person name="Albersmeier A."/>
            <person name="Kalinowski J."/>
            <person name="Ruckert C."/>
        </authorList>
    </citation>
    <scope>NUCLEOTIDE SEQUENCE</scope>
    <source>
        <strain evidence="4">CGMCC 1.15760</strain>
    </source>
</reference>
<dbReference type="RefSeq" id="WP_188614353.1">
    <property type="nucleotide sequence ID" value="NZ_BMJT01000004.1"/>
</dbReference>